<dbReference type="InterPro" id="IPR005162">
    <property type="entry name" value="Retrotrans_gag_dom"/>
</dbReference>
<proteinExistence type="predicted"/>
<feature type="compositionally biased region" description="Basic residues" evidence="1">
    <location>
        <begin position="518"/>
        <end position="532"/>
    </location>
</feature>
<reference evidence="3 4" key="1">
    <citation type="journal article" date="2021" name="bioRxiv">
        <title>Chromosome-scale and haplotype-resolved genome assembly of a tetraploid potato cultivar.</title>
        <authorList>
            <person name="Sun H."/>
            <person name="Jiao W.-B."/>
            <person name="Krause K."/>
            <person name="Campoy J.A."/>
            <person name="Goel M."/>
            <person name="Folz-Donahue K."/>
            <person name="Kukat C."/>
            <person name="Huettel B."/>
            <person name="Schneeberger K."/>
        </authorList>
    </citation>
    <scope>NUCLEOTIDE SEQUENCE [LARGE SCALE GENOMIC DNA]</scope>
    <source>
        <strain evidence="3">SolTubOtavaFocal</strain>
        <tissue evidence="3">Leaves</tissue>
    </source>
</reference>
<feature type="domain" description="Retrotransposon gag" evidence="2">
    <location>
        <begin position="207"/>
        <end position="294"/>
    </location>
</feature>
<organism evidence="3 4">
    <name type="scientific">Solanum tuberosum</name>
    <name type="common">Potato</name>
    <dbReference type="NCBI Taxonomy" id="4113"/>
    <lineage>
        <taxon>Eukaryota</taxon>
        <taxon>Viridiplantae</taxon>
        <taxon>Streptophyta</taxon>
        <taxon>Embryophyta</taxon>
        <taxon>Tracheophyta</taxon>
        <taxon>Spermatophyta</taxon>
        <taxon>Magnoliopsida</taxon>
        <taxon>eudicotyledons</taxon>
        <taxon>Gunneridae</taxon>
        <taxon>Pentapetalae</taxon>
        <taxon>asterids</taxon>
        <taxon>lamiids</taxon>
        <taxon>Solanales</taxon>
        <taxon>Solanaceae</taxon>
        <taxon>Solanoideae</taxon>
        <taxon>Solaneae</taxon>
        <taxon>Solanum</taxon>
    </lineage>
</organism>
<protein>
    <recommendedName>
        <fullName evidence="2">Retrotransposon gag domain-containing protein</fullName>
    </recommendedName>
</protein>
<keyword evidence="4" id="KW-1185">Reference proteome</keyword>
<sequence>MENKLKAFNNGMRFVQAQNDDCKKNVVQRNNLVNLETTFSLLPTTTKASSSTQNICLTISPHPTSNYAIPPQMPSVYTINPNNFQVTMMPNIHPPAIVFPLNENKHDQLATHLYSRRERDIQSTCHEDLGKELLNLREAFNEELRSRICQSLKYENLCVHPNVELPLGYTVPKFNTFNGKGDPVAHLKDYCSRLIGIGHVEAIRMRLFIQSLSGLALSWYTKQDFSKWHTWEDMARDFVKQYEFNNGDDLHIADLLKVKKLSHESFQEYAIRWRLEASKIHPSLSEEELISTFIHVQEGLYYEKLLGTCAHNFSDLIKVGKEIENGIQGGRIVSNSPTKVVQQTFQAKIPINLQNKMRENNSIFTTMQQPQHYPSDQLLQSHATSNYCNMRLQHPCKQQLHQAQSSSRPLKKVKPFSFTPLDEPYADIFERLRANRLLQSKKGFIRKNMPKHFDPSKNCAYHSNIQGHDTEGCPALKFKIQSMIDSGKIKLQSEPSSNNGNIANTSTFVVKGDPSKLAPKRLKRKRAISQED</sequence>
<evidence type="ECO:0000313" key="4">
    <source>
        <dbReference type="Proteomes" id="UP000826656"/>
    </source>
</evidence>
<feature type="compositionally biased region" description="Polar residues" evidence="1">
    <location>
        <begin position="493"/>
        <end position="508"/>
    </location>
</feature>
<name>A0ABQ7TWU5_SOLTU</name>
<accession>A0ABQ7TWU5</accession>
<dbReference type="Proteomes" id="UP000826656">
    <property type="component" value="Unassembled WGS sequence"/>
</dbReference>
<evidence type="ECO:0000256" key="1">
    <source>
        <dbReference type="SAM" id="MobiDB-lite"/>
    </source>
</evidence>
<dbReference type="PANTHER" id="PTHR33223:SF8">
    <property type="entry name" value="OS04G0172440 PROTEIN"/>
    <property type="match status" value="1"/>
</dbReference>
<evidence type="ECO:0000259" key="2">
    <source>
        <dbReference type="Pfam" id="PF03732"/>
    </source>
</evidence>
<evidence type="ECO:0000313" key="3">
    <source>
        <dbReference type="EMBL" id="KAH0739182.1"/>
    </source>
</evidence>
<feature type="region of interest" description="Disordered" evidence="1">
    <location>
        <begin position="490"/>
        <end position="532"/>
    </location>
</feature>
<dbReference type="EMBL" id="JAIVGD010000028">
    <property type="protein sequence ID" value="KAH0739182.1"/>
    <property type="molecule type" value="Genomic_DNA"/>
</dbReference>
<gene>
    <name evidence="3" type="ORF">KY290_037887</name>
</gene>
<dbReference type="Pfam" id="PF03732">
    <property type="entry name" value="Retrotrans_gag"/>
    <property type="match status" value="1"/>
</dbReference>
<comment type="caution">
    <text evidence="3">The sequence shown here is derived from an EMBL/GenBank/DDBJ whole genome shotgun (WGS) entry which is preliminary data.</text>
</comment>
<dbReference type="PANTHER" id="PTHR33223">
    <property type="entry name" value="CCHC-TYPE DOMAIN-CONTAINING PROTEIN"/>
    <property type="match status" value="1"/>
</dbReference>